<dbReference type="Proteomes" id="UP000187455">
    <property type="component" value="Unassembled WGS sequence"/>
</dbReference>
<accession>A0A1R0GQQ1</accession>
<evidence type="ECO:0000313" key="2">
    <source>
        <dbReference type="EMBL" id="OLY78874.1"/>
    </source>
</evidence>
<proteinExistence type="predicted"/>
<reference evidence="3 4" key="1">
    <citation type="journal article" date="2016" name="Mol. Biol. Evol.">
        <title>Genome-Wide Survey of Gut Fungi (Harpellales) Reveals the First Horizontally Transferred Ubiquitin Gene from a Mosquito Host.</title>
        <authorList>
            <person name="Wang Y."/>
            <person name="White M.M."/>
            <person name="Kvist S."/>
            <person name="Moncalvo J.M."/>
        </authorList>
    </citation>
    <scope>NUCLEOTIDE SEQUENCE [LARGE SCALE GENOMIC DNA]</scope>
    <source>
        <strain evidence="3 4">ALG-7-W6</strain>
    </source>
</reference>
<gene>
    <name evidence="3" type="ORF">AYI68_g6727</name>
    <name evidence="2" type="ORF">AYI68_g7063</name>
</gene>
<dbReference type="EMBL" id="LSSL01005377">
    <property type="protein sequence ID" value="OLY78874.1"/>
    <property type="molecule type" value="Genomic_DNA"/>
</dbReference>
<reference evidence="3" key="2">
    <citation type="submission" date="2017-01" db="EMBL/GenBank/DDBJ databases">
        <authorList>
            <person name="Mah S.A."/>
            <person name="Swanson W.J."/>
            <person name="Moy G.W."/>
            <person name="Vacquier V.D."/>
        </authorList>
    </citation>
    <scope>NUCLEOTIDE SEQUENCE</scope>
    <source>
        <strain evidence="3">ALG-7-W6</strain>
    </source>
</reference>
<feature type="compositionally biased region" description="Basic and acidic residues" evidence="1">
    <location>
        <begin position="74"/>
        <end position="87"/>
    </location>
</feature>
<protein>
    <submittedName>
        <fullName evidence="3">Uncharacterized protein</fullName>
    </submittedName>
</protein>
<feature type="region of interest" description="Disordered" evidence="1">
    <location>
        <begin position="23"/>
        <end position="90"/>
    </location>
</feature>
<organism evidence="3 4">
    <name type="scientific">Smittium mucronatum</name>
    <dbReference type="NCBI Taxonomy" id="133383"/>
    <lineage>
        <taxon>Eukaryota</taxon>
        <taxon>Fungi</taxon>
        <taxon>Fungi incertae sedis</taxon>
        <taxon>Zoopagomycota</taxon>
        <taxon>Kickxellomycotina</taxon>
        <taxon>Harpellomycetes</taxon>
        <taxon>Harpellales</taxon>
        <taxon>Legeriomycetaceae</taxon>
        <taxon>Smittium</taxon>
    </lineage>
</organism>
<dbReference type="AlphaFoldDB" id="A0A1R0GQQ1"/>
<comment type="caution">
    <text evidence="3">The sequence shown here is derived from an EMBL/GenBank/DDBJ whole genome shotgun (WGS) entry which is preliminary data.</text>
</comment>
<evidence type="ECO:0000313" key="4">
    <source>
        <dbReference type="Proteomes" id="UP000187455"/>
    </source>
</evidence>
<sequence length="178" mass="20643">MSEDTNAKLNELTALVYQLICTGKPPQENGTLRKSEKNIRDRVKVSNKPGFFQRNSHEQENRHPPSADTTLSAEQEKDNQESERHPNEGIISVAGKARHRGSKVMYLLLLQSTVRDSEEEWRPNPRTKLEKTQLTRRKLEFQSENPEINILHDRYDGLSQIFRPKRCIYAHPGKIEVQ</sequence>
<feature type="compositionally biased region" description="Basic and acidic residues" evidence="1">
    <location>
        <begin position="31"/>
        <end position="44"/>
    </location>
</feature>
<dbReference type="STRING" id="133383.A0A1R0GQQ1"/>
<feature type="compositionally biased region" description="Basic and acidic residues" evidence="1">
    <location>
        <begin position="55"/>
        <end position="65"/>
    </location>
</feature>
<evidence type="ECO:0000313" key="3">
    <source>
        <dbReference type="EMBL" id="OLY79210.1"/>
    </source>
</evidence>
<keyword evidence="4" id="KW-1185">Reference proteome</keyword>
<dbReference type="EMBL" id="LSSL01004792">
    <property type="protein sequence ID" value="OLY79210.1"/>
    <property type="molecule type" value="Genomic_DNA"/>
</dbReference>
<evidence type="ECO:0000256" key="1">
    <source>
        <dbReference type="SAM" id="MobiDB-lite"/>
    </source>
</evidence>
<name>A0A1R0GQQ1_9FUNG</name>